<dbReference type="SMART" id="SM00248">
    <property type="entry name" value="ANK"/>
    <property type="match status" value="3"/>
</dbReference>
<dbReference type="CDD" id="cd10454">
    <property type="entry name" value="GIY-YIG_COG3680_Meta"/>
    <property type="match status" value="1"/>
</dbReference>
<dbReference type="GO" id="GO:0005654">
    <property type="term" value="C:nucleoplasm"/>
    <property type="evidence" value="ECO:0007669"/>
    <property type="project" value="TreeGrafter"/>
</dbReference>
<dbReference type="GO" id="GO:0000724">
    <property type="term" value="P:double-strand break repair via homologous recombination"/>
    <property type="evidence" value="ECO:0007669"/>
    <property type="project" value="TreeGrafter"/>
</dbReference>
<feature type="domain" description="LEM" evidence="3">
    <location>
        <begin position="656"/>
        <end position="700"/>
    </location>
</feature>
<dbReference type="Pfam" id="PF03020">
    <property type="entry name" value="LEM"/>
    <property type="match status" value="1"/>
</dbReference>
<feature type="region of interest" description="Disordered" evidence="2">
    <location>
        <begin position="516"/>
        <end position="536"/>
    </location>
</feature>
<dbReference type="SUPFAM" id="SSF48403">
    <property type="entry name" value="Ankyrin repeat"/>
    <property type="match status" value="1"/>
</dbReference>
<protein>
    <recommendedName>
        <fullName evidence="3">LEM domain-containing protein</fullName>
    </recommendedName>
</protein>
<evidence type="ECO:0000256" key="2">
    <source>
        <dbReference type="SAM" id="MobiDB-lite"/>
    </source>
</evidence>
<dbReference type="Pfam" id="PF22945">
    <property type="entry name" value="LEM-3_GIY-YIG"/>
    <property type="match status" value="1"/>
</dbReference>
<evidence type="ECO:0000313" key="4">
    <source>
        <dbReference type="EMBL" id="JAS70164.1"/>
    </source>
</evidence>
<feature type="compositionally biased region" description="Low complexity" evidence="2">
    <location>
        <begin position="644"/>
        <end position="658"/>
    </location>
</feature>
<dbReference type="InterPro" id="IPR036770">
    <property type="entry name" value="Ankyrin_rpt-contain_sf"/>
</dbReference>
<dbReference type="PROSITE" id="PS50088">
    <property type="entry name" value="ANK_REPEAT"/>
    <property type="match status" value="2"/>
</dbReference>
<dbReference type="PROSITE" id="PS50297">
    <property type="entry name" value="ANK_REP_REGION"/>
    <property type="match status" value="1"/>
</dbReference>
<evidence type="ECO:0000256" key="1">
    <source>
        <dbReference type="PROSITE-ProRule" id="PRU00023"/>
    </source>
</evidence>
<feature type="region of interest" description="Disordered" evidence="2">
    <location>
        <begin position="631"/>
        <end position="661"/>
    </location>
</feature>
<dbReference type="CDD" id="cd12934">
    <property type="entry name" value="LEM"/>
    <property type="match status" value="1"/>
</dbReference>
<sequence>MKNEIDYVSGLHPSPSFSKTARDWILSSALYDGIEDEDIRQIHTLLSEKGANPNVLLPEYGITPFHLVVANESTNFAVQATDICLQHGADPNVRSEDGLTPVHLAAMWGCTEVLQVLLASGGDPWLVDCFNKNAFHYAQSEGQHECYKILTRHCDPKRRPPGHSKAPYQLNLKRVVLYKNDLQIVYEASPSGTRKSACTQTPSFSRQSQVNPIEEVLSGFSEIRNISDEINQSEKSNVHESRKKKFTSLERKDREKINGVVKDSTSVNGNSHEHLNSRLKEVIVRHRRNSAIFEYCPPKENKENSSSGIISWDDLGKSDVASFAVSELVDKLEKTNIFRQSLKPMGGQNDVLRNITQRKKPCILVKPEASVVTEQSTSSYQSCQKMNSRNSIGFVFDHSKNTDCSTLSSCKEKLESPPSIGFVLDNLDRTSSRIRGSSLFSDIASDVEVYSTPGRETGSSCEVMTEDDTSAEEKPSTKLSSSDSLYPYVSCVEVSTKESETSECFESCEERVSRTSEGCSSLEQQTKGGYEQSGPQEVNSVIDSILNNIDEDKKTPVNPRLITSTPERLACGDDRTNFSSDSEKQRWVEAKVLSSDEEQCLSISEEYEYTDMDEGVVLIEKRYLMNDISVSTSSKGSKKSNMPSSTSEESEVSTATGSDAAYDTDDLRRALRDHGFTPGPINGNTKRVYLRKLKRCKRHPPLPPPVGFPAYSPELLKTLDASCEHLLLEWGHLEDSMSASFSCSRRPWREGQAKTSFTYLLLDPRLAHDLPACATTVQHVKLWPTFLQSIFYVGKGKRARPYAHLYQAVASWQKQEGTNSKKIQRILDIWQAGLGVVCLHVFHNIIPVEALTREAAMISALTLPQLTNEKAGEFYGSAGCWNLRLKRRLGCVLLHRAFKVFLAEGERQLRPADID</sequence>
<dbReference type="GO" id="GO:0004520">
    <property type="term" value="F:DNA endonuclease activity"/>
    <property type="evidence" value="ECO:0007669"/>
    <property type="project" value="TreeGrafter"/>
</dbReference>
<proteinExistence type="predicted"/>
<dbReference type="SMART" id="SM00540">
    <property type="entry name" value="LEM"/>
    <property type="match status" value="1"/>
</dbReference>
<organism evidence="4">
    <name type="scientific">Homalodisca liturata</name>
    <dbReference type="NCBI Taxonomy" id="320908"/>
    <lineage>
        <taxon>Eukaryota</taxon>
        <taxon>Metazoa</taxon>
        <taxon>Ecdysozoa</taxon>
        <taxon>Arthropoda</taxon>
        <taxon>Hexapoda</taxon>
        <taxon>Insecta</taxon>
        <taxon>Pterygota</taxon>
        <taxon>Neoptera</taxon>
        <taxon>Paraneoptera</taxon>
        <taxon>Hemiptera</taxon>
        <taxon>Auchenorrhyncha</taxon>
        <taxon>Membracoidea</taxon>
        <taxon>Cicadellidae</taxon>
        <taxon>Cicadellinae</taxon>
        <taxon>Proconiini</taxon>
        <taxon>Homalodisca</taxon>
    </lineage>
</organism>
<name>A0A1B6H6F5_9HEMI</name>
<evidence type="ECO:0000259" key="3">
    <source>
        <dbReference type="PROSITE" id="PS50954"/>
    </source>
</evidence>
<dbReference type="GO" id="GO:0005737">
    <property type="term" value="C:cytoplasm"/>
    <property type="evidence" value="ECO:0007669"/>
    <property type="project" value="TreeGrafter"/>
</dbReference>
<dbReference type="AlphaFoldDB" id="A0A1B6H6F5"/>
<dbReference type="Gene3D" id="1.10.720.40">
    <property type="match status" value="1"/>
</dbReference>
<feature type="region of interest" description="Disordered" evidence="2">
    <location>
        <begin position="451"/>
        <end position="481"/>
    </location>
</feature>
<gene>
    <name evidence="4" type="ORF">g.32153</name>
</gene>
<dbReference type="GO" id="GO:0000712">
    <property type="term" value="P:resolution of meiotic recombination intermediates"/>
    <property type="evidence" value="ECO:0007669"/>
    <property type="project" value="TreeGrafter"/>
</dbReference>
<dbReference type="InterPro" id="IPR002110">
    <property type="entry name" value="Ankyrin_rpt"/>
</dbReference>
<dbReference type="InterPro" id="IPR003887">
    <property type="entry name" value="LEM_dom"/>
</dbReference>
<dbReference type="PANTHER" id="PTHR46427:SF1">
    <property type="entry name" value="ANKYRIN REPEAT AND LEM DOMAIN-CONTAINING PROTEIN 1"/>
    <property type="match status" value="1"/>
</dbReference>
<dbReference type="Gene3D" id="1.25.40.20">
    <property type="entry name" value="Ankyrin repeat-containing domain"/>
    <property type="match status" value="1"/>
</dbReference>
<dbReference type="SUPFAM" id="SSF63451">
    <property type="entry name" value="LEM domain"/>
    <property type="match status" value="1"/>
</dbReference>
<reference evidence="4" key="1">
    <citation type="submission" date="2015-11" db="EMBL/GenBank/DDBJ databases">
        <title>De novo transcriptome assembly of four potential Pierce s Disease insect vectors from Arizona vineyards.</title>
        <authorList>
            <person name="Tassone E.E."/>
        </authorList>
    </citation>
    <scope>NUCLEOTIDE SEQUENCE</scope>
</reference>
<dbReference type="PANTHER" id="PTHR46427">
    <property type="entry name" value="ANKYRIN REPEAT AND LEM DOMAIN-CONTAINING PROTEIN 1"/>
    <property type="match status" value="1"/>
</dbReference>
<feature type="repeat" description="ANK" evidence="1">
    <location>
        <begin position="60"/>
        <end position="96"/>
    </location>
</feature>
<feature type="repeat" description="ANK" evidence="1">
    <location>
        <begin position="97"/>
        <end position="129"/>
    </location>
</feature>
<dbReference type="InterPro" id="IPR034998">
    <property type="entry name" value="ANKLE1"/>
</dbReference>
<dbReference type="EMBL" id="GECU01037542">
    <property type="protein sequence ID" value="JAS70164.1"/>
    <property type="molecule type" value="Transcribed_RNA"/>
</dbReference>
<dbReference type="PROSITE" id="PS50954">
    <property type="entry name" value="LEM"/>
    <property type="match status" value="1"/>
</dbReference>
<accession>A0A1B6H6F5</accession>
<dbReference type="Pfam" id="PF12796">
    <property type="entry name" value="Ank_2"/>
    <property type="match status" value="1"/>
</dbReference>
<keyword evidence="1" id="KW-0040">ANK repeat</keyword>
<dbReference type="InterPro" id="IPR011015">
    <property type="entry name" value="LEM/LEM-like_dom_sf"/>
</dbReference>